<evidence type="ECO:0000256" key="6">
    <source>
        <dbReference type="ARBA" id="ARBA00022833"/>
    </source>
</evidence>
<protein>
    <recommendedName>
        <fullName evidence="10">RING-type domain-containing protein</fullName>
    </recommendedName>
</protein>
<dbReference type="InterPro" id="IPR031127">
    <property type="entry name" value="E3_UB_ligase_RBR"/>
</dbReference>
<keyword evidence="1" id="KW-0808">Transferase</keyword>
<evidence type="ECO:0008006" key="10">
    <source>
        <dbReference type="Google" id="ProtNLM"/>
    </source>
</evidence>
<evidence type="ECO:0000313" key="9">
    <source>
        <dbReference type="EMBL" id="QHT12166.1"/>
    </source>
</evidence>
<feature type="domain" description="RING-type" evidence="7">
    <location>
        <begin position="7"/>
        <end position="53"/>
    </location>
</feature>
<dbReference type="InterPro" id="IPR001841">
    <property type="entry name" value="Znf_RING"/>
</dbReference>
<dbReference type="PANTHER" id="PTHR11685">
    <property type="entry name" value="RBR FAMILY RING FINGER AND IBR DOMAIN-CONTAINING"/>
    <property type="match status" value="1"/>
</dbReference>
<feature type="domain" description="RING-type" evidence="8">
    <location>
        <begin position="3"/>
        <end position="317"/>
    </location>
</feature>
<proteinExistence type="predicted"/>
<evidence type="ECO:0000256" key="1">
    <source>
        <dbReference type="ARBA" id="ARBA00022679"/>
    </source>
</evidence>
<dbReference type="GO" id="GO:0004842">
    <property type="term" value="F:ubiquitin-protein transferase activity"/>
    <property type="evidence" value="ECO:0007669"/>
    <property type="project" value="InterPro"/>
</dbReference>
<dbReference type="GO" id="GO:0008270">
    <property type="term" value="F:zinc ion binding"/>
    <property type="evidence" value="ECO:0007669"/>
    <property type="project" value="UniProtKB-KW"/>
</dbReference>
<name>A0A6C0D553_9ZZZZ</name>
<evidence type="ECO:0000256" key="4">
    <source>
        <dbReference type="ARBA" id="ARBA00022771"/>
    </source>
</evidence>
<keyword evidence="6" id="KW-0862">Zinc</keyword>
<keyword evidence="2" id="KW-0479">Metal-binding</keyword>
<dbReference type="InterPro" id="IPR044066">
    <property type="entry name" value="TRIAD_supradom"/>
</dbReference>
<evidence type="ECO:0000259" key="8">
    <source>
        <dbReference type="PROSITE" id="PS51873"/>
    </source>
</evidence>
<dbReference type="EMBL" id="MN739542">
    <property type="protein sequence ID" value="QHT12166.1"/>
    <property type="molecule type" value="Genomic_DNA"/>
</dbReference>
<evidence type="ECO:0000256" key="5">
    <source>
        <dbReference type="ARBA" id="ARBA00022786"/>
    </source>
</evidence>
<evidence type="ECO:0000256" key="3">
    <source>
        <dbReference type="ARBA" id="ARBA00022737"/>
    </source>
</evidence>
<keyword evidence="4" id="KW-0863">Zinc-finger</keyword>
<dbReference type="AlphaFoldDB" id="A0A6C0D553"/>
<dbReference type="GO" id="GO:0016567">
    <property type="term" value="P:protein ubiquitination"/>
    <property type="evidence" value="ECO:0007669"/>
    <property type="project" value="InterPro"/>
</dbReference>
<keyword evidence="3" id="KW-0677">Repeat</keyword>
<keyword evidence="5" id="KW-0833">Ubl conjugation pathway</keyword>
<organism evidence="9">
    <name type="scientific">viral metagenome</name>
    <dbReference type="NCBI Taxonomy" id="1070528"/>
    <lineage>
        <taxon>unclassified sequences</taxon>
        <taxon>metagenomes</taxon>
        <taxon>organismal metagenomes</taxon>
    </lineage>
</organism>
<reference evidence="9" key="1">
    <citation type="journal article" date="2020" name="Nature">
        <title>Giant virus diversity and host interactions through global metagenomics.</title>
        <authorList>
            <person name="Schulz F."/>
            <person name="Roux S."/>
            <person name="Paez-Espino D."/>
            <person name="Jungbluth S."/>
            <person name="Walsh D.A."/>
            <person name="Denef V.J."/>
            <person name="McMahon K.D."/>
            <person name="Konstantinidis K.T."/>
            <person name="Eloe-Fadrosh E.A."/>
            <person name="Kyrpides N.C."/>
            <person name="Woyke T."/>
        </authorList>
    </citation>
    <scope>NUCLEOTIDE SEQUENCE</scope>
    <source>
        <strain evidence="9">GVMAG-M-3300023174-129</strain>
    </source>
</reference>
<accession>A0A6C0D553</accession>
<evidence type="ECO:0000259" key="7">
    <source>
        <dbReference type="PROSITE" id="PS50089"/>
    </source>
</evidence>
<dbReference type="Gene3D" id="1.20.120.1750">
    <property type="match status" value="1"/>
</dbReference>
<dbReference type="PROSITE" id="PS51873">
    <property type="entry name" value="TRIAD"/>
    <property type="match status" value="1"/>
</dbReference>
<dbReference type="PROSITE" id="PS50089">
    <property type="entry name" value="ZF_RING_2"/>
    <property type="match status" value="1"/>
</dbReference>
<evidence type="ECO:0000256" key="2">
    <source>
        <dbReference type="ARBA" id="ARBA00022723"/>
    </source>
</evidence>
<dbReference type="SUPFAM" id="SSF57850">
    <property type="entry name" value="RING/U-box"/>
    <property type="match status" value="1"/>
</dbReference>
<sequence>MAEVTDCSVCAEKFTSSVRTKICCGYCSYNACKTCVTRYLLSQVLDAHCMNCRMGWNREFLDLNLSKAFVKGLWREHKKKMYLNREKALLSNFQKYAAAKKKMQEIGPKLSEALKNHTAIDNEKHKCHATISERKQKIARDNIQPNEEFYVNHLSYISKLSDIYKEETENYIIYQRLQMRFNRYNNIYNDNDTTVKEKKEFIMKCVKEGCRGFLSQSYKCELCSTYVCKDCMLIKAEKNDETHVCKKEDVDTVSMIRKETRPCPKCGIRISKIDGCDQMWCTADGCGTAFSWISGKIINGTIHNPHYYEWVRRNNNGVVPRNPGDIPCGGFPDYHSIGTPLRALGLNVSYTATTPLNKQVSLIYAIHRCFMDIQGFRIPMYTTIRDNIMFKELHVNFLLENLTEEKWIQSIFMKELNMEKKNAILAVLQTFLAAGQDLFREIVTQLNELVAKKTPNKAYIVTIDEFKNVIEVLDQFEELRNYINQSLIKTGEDLSTPVPQISQPWICESAASTERIKEKAKESKEKK</sequence>